<comment type="catalytic activity">
    <reaction evidence="10 11">
        <text>L-histidinol phosphate + 2-oxoglutarate = 3-(imidazol-4-yl)-2-oxopropyl phosphate + L-glutamate</text>
        <dbReference type="Rhea" id="RHEA:23744"/>
        <dbReference type="ChEBI" id="CHEBI:16810"/>
        <dbReference type="ChEBI" id="CHEBI:29985"/>
        <dbReference type="ChEBI" id="CHEBI:57766"/>
        <dbReference type="ChEBI" id="CHEBI:57980"/>
        <dbReference type="EC" id="2.6.1.9"/>
    </reaction>
</comment>
<dbReference type="Gene3D" id="3.40.640.10">
    <property type="entry name" value="Type I PLP-dependent aspartate aminotransferase-like (Major domain)"/>
    <property type="match status" value="1"/>
</dbReference>
<evidence type="ECO:0000256" key="3">
    <source>
        <dbReference type="ARBA" id="ARBA00007970"/>
    </source>
</evidence>
<evidence type="ECO:0000256" key="6">
    <source>
        <dbReference type="ARBA" id="ARBA00022605"/>
    </source>
</evidence>
<dbReference type="InterPro" id="IPR015422">
    <property type="entry name" value="PyrdxlP-dep_Trfase_small"/>
</dbReference>
<comment type="subunit">
    <text evidence="4 11">Homodimer.</text>
</comment>
<evidence type="ECO:0000256" key="2">
    <source>
        <dbReference type="ARBA" id="ARBA00005011"/>
    </source>
</evidence>
<sequence length="369" mass="41555">MNRVDQWIRPEVRQLSAYQVMDAAGLIKLDAMENPYTWPPELVEAWLAQLREVSVNRYPDPQSRSLKLRLQHYMEVPKDKEIILGNGSDEIIQMILLAVAGSDRVIVAPEPTFVMYRQIATMLGLRYQGVPLRDDFSLDLPAMLQVLQKQAPAVVFLAYPNNPTGNLFSEKEIQTIIEAAPGLVVVDEAYSVFAGKTFMPQLSDYDQLLVMRTLSKVGLAGLRLGMLVGSPIWMRELEKIRLPYNINLLTQVSTEFALKHGGELDRQAQNIRSDRSSLQHALQQLPGLQIYPSDANFILFRTLPYQAQEIFTALKSRGILIKNLSSHGGLLADCLRVTVGTPEENRIFIETLKDILINEDKVQGAKAKK</sequence>
<evidence type="ECO:0000256" key="11">
    <source>
        <dbReference type="HAMAP-Rule" id="MF_01023"/>
    </source>
</evidence>
<dbReference type="GO" id="GO:0004400">
    <property type="term" value="F:histidinol-phosphate transaminase activity"/>
    <property type="evidence" value="ECO:0007669"/>
    <property type="project" value="UniProtKB-UniRule"/>
</dbReference>
<comment type="pathway">
    <text evidence="2 11">Amino-acid biosynthesis; L-histidine biosynthesis; L-histidine from 5-phospho-alpha-D-ribose 1-diphosphate: step 7/9.</text>
</comment>
<dbReference type="PANTHER" id="PTHR42885">
    <property type="entry name" value="HISTIDINOL-PHOSPHATE AMINOTRANSFERASE-RELATED"/>
    <property type="match status" value="1"/>
</dbReference>
<evidence type="ECO:0000256" key="5">
    <source>
        <dbReference type="ARBA" id="ARBA00022576"/>
    </source>
</evidence>
<dbReference type="Gene3D" id="3.90.1150.10">
    <property type="entry name" value="Aspartate Aminotransferase, domain 1"/>
    <property type="match status" value="1"/>
</dbReference>
<dbReference type="UniPathway" id="UPA00031">
    <property type="reaction ID" value="UER00012"/>
</dbReference>
<dbReference type="CDD" id="cd00609">
    <property type="entry name" value="AAT_like"/>
    <property type="match status" value="1"/>
</dbReference>
<dbReference type="InterPro" id="IPR005861">
    <property type="entry name" value="HisP_aminotrans"/>
</dbReference>
<evidence type="ECO:0000256" key="1">
    <source>
        <dbReference type="ARBA" id="ARBA00001933"/>
    </source>
</evidence>
<dbReference type="EC" id="2.6.1.9" evidence="11"/>
<dbReference type="NCBIfam" id="TIGR01141">
    <property type="entry name" value="hisC"/>
    <property type="match status" value="1"/>
</dbReference>
<dbReference type="PANTHER" id="PTHR42885:SF2">
    <property type="entry name" value="HISTIDINOL-PHOSPHATE AMINOTRANSFERASE"/>
    <property type="match status" value="1"/>
</dbReference>
<keyword evidence="8 11" id="KW-0663">Pyridoxal phosphate</keyword>
<evidence type="ECO:0000256" key="7">
    <source>
        <dbReference type="ARBA" id="ARBA00022679"/>
    </source>
</evidence>
<dbReference type="HAMAP" id="MF_01023">
    <property type="entry name" value="HisC_aminotrans_2"/>
    <property type="match status" value="1"/>
</dbReference>
<dbReference type="GO" id="GO:0000105">
    <property type="term" value="P:L-histidine biosynthetic process"/>
    <property type="evidence" value="ECO:0007669"/>
    <property type="project" value="UniProtKB-UniRule"/>
</dbReference>
<name>A0A1Q2SPC3_9GAMM</name>
<evidence type="ECO:0000256" key="10">
    <source>
        <dbReference type="ARBA" id="ARBA00047481"/>
    </source>
</evidence>
<proteinExistence type="inferred from homology"/>
<evidence type="ECO:0000256" key="9">
    <source>
        <dbReference type="ARBA" id="ARBA00023102"/>
    </source>
</evidence>
<keyword evidence="7 11" id="KW-0808">Transferase</keyword>
<protein>
    <recommendedName>
        <fullName evidence="11">Histidinol-phosphate aminotransferase</fullName>
        <ecNumber evidence="11">2.6.1.9</ecNumber>
    </recommendedName>
    <alternativeName>
        <fullName evidence="11">Imidazole acetol-phosphate transaminase</fullName>
    </alternativeName>
</protein>
<comment type="cofactor">
    <cofactor evidence="1 11">
        <name>pyridoxal 5'-phosphate</name>
        <dbReference type="ChEBI" id="CHEBI:597326"/>
    </cofactor>
</comment>
<keyword evidence="6 11" id="KW-0028">Amino-acid biosynthesis</keyword>
<dbReference type="Proteomes" id="UP000243679">
    <property type="component" value="Chromosome"/>
</dbReference>
<dbReference type="SUPFAM" id="SSF53383">
    <property type="entry name" value="PLP-dependent transferases"/>
    <property type="match status" value="1"/>
</dbReference>
<dbReference type="InterPro" id="IPR015421">
    <property type="entry name" value="PyrdxlP-dep_Trfase_major"/>
</dbReference>
<comment type="similarity">
    <text evidence="3 11">Belongs to the class-II pyridoxal-phosphate-dependent aminotransferase family. Histidinol-phosphate aminotransferase subfamily.</text>
</comment>
<dbReference type="RefSeq" id="WP_408607625.1">
    <property type="nucleotide sequence ID" value="NZ_AP014836.1"/>
</dbReference>
<dbReference type="InterPro" id="IPR004839">
    <property type="entry name" value="Aminotransferase_I/II_large"/>
</dbReference>
<evidence type="ECO:0000313" key="13">
    <source>
        <dbReference type="EMBL" id="BAW80976.1"/>
    </source>
</evidence>
<feature type="domain" description="Aminotransferase class I/classII large" evidence="12">
    <location>
        <begin position="26"/>
        <end position="352"/>
    </location>
</feature>
<keyword evidence="9 11" id="KW-0368">Histidine biosynthesis</keyword>
<dbReference type="AlphaFoldDB" id="A0A1Q2SPC3"/>
<accession>A0A1Q2SPC3</accession>
<evidence type="ECO:0000259" key="12">
    <source>
        <dbReference type="Pfam" id="PF00155"/>
    </source>
</evidence>
<dbReference type="EMBL" id="AP014836">
    <property type="protein sequence ID" value="BAW80976.1"/>
    <property type="molecule type" value="Genomic_DNA"/>
</dbReference>
<organism evidence="13 14">
    <name type="scientific">Candidatus Nitrosoglobus terrae</name>
    <dbReference type="NCBI Taxonomy" id="1630141"/>
    <lineage>
        <taxon>Bacteria</taxon>
        <taxon>Pseudomonadati</taxon>
        <taxon>Pseudomonadota</taxon>
        <taxon>Gammaproteobacteria</taxon>
        <taxon>Chromatiales</taxon>
        <taxon>Chromatiaceae</taxon>
        <taxon>Candidatus Nitrosoglobus</taxon>
    </lineage>
</organism>
<gene>
    <name evidence="11" type="primary">hisC</name>
    <name evidence="13" type="ORF">TAO_1606</name>
</gene>
<dbReference type="KEGG" id="ntt:TAO_1606"/>
<reference evidence="13 14" key="1">
    <citation type="journal article" date="2017" name="ISME J.">
        <title>An acid-tolerant ammonia-oxidizing ?-proteobacterium from soil.</title>
        <authorList>
            <person name="Hayatsu M."/>
            <person name="Tago K."/>
            <person name="Uchiyama I."/>
            <person name="Toyoda A."/>
            <person name="Wang Y."/>
            <person name="Shimomura Y."/>
            <person name="Okubo T."/>
            <person name="Kurisu F."/>
            <person name="Hirono Y."/>
            <person name="Nonaka K."/>
            <person name="Akiyama H."/>
            <person name="Itoh T."/>
            <person name="Takami H."/>
        </authorList>
    </citation>
    <scope>NUCLEOTIDE SEQUENCE [LARGE SCALE GENOMIC DNA]</scope>
    <source>
        <strain evidence="13 14">TAO100</strain>
    </source>
</reference>
<evidence type="ECO:0000256" key="4">
    <source>
        <dbReference type="ARBA" id="ARBA00011738"/>
    </source>
</evidence>
<feature type="modified residue" description="N6-(pyridoxal phosphate)lysine" evidence="11">
    <location>
        <position position="216"/>
    </location>
</feature>
<dbReference type="InterPro" id="IPR015424">
    <property type="entry name" value="PyrdxlP-dep_Trfase"/>
</dbReference>
<evidence type="ECO:0000256" key="8">
    <source>
        <dbReference type="ARBA" id="ARBA00022898"/>
    </source>
</evidence>
<keyword evidence="14" id="KW-1185">Reference proteome</keyword>
<dbReference type="Pfam" id="PF00155">
    <property type="entry name" value="Aminotran_1_2"/>
    <property type="match status" value="1"/>
</dbReference>
<dbReference type="GO" id="GO:0030170">
    <property type="term" value="F:pyridoxal phosphate binding"/>
    <property type="evidence" value="ECO:0007669"/>
    <property type="project" value="InterPro"/>
</dbReference>
<evidence type="ECO:0000313" key="14">
    <source>
        <dbReference type="Proteomes" id="UP000243679"/>
    </source>
</evidence>
<keyword evidence="5 11" id="KW-0032">Aminotransferase</keyword>